<dbReference type="Proteomes" id="UP000587760">
    <property type="component" value="Unassembled WGS sequence"/>
</dbReference>
<dbReference type="FunFam" id="1.10.287.950:FF:000001">
    <property type="entry name" value="Methyl-accepting chemotaxis sensory transducer"/>
    <property type="match status" value="1"/>
</dbReference>
<keyword evidence="4" id="KW-0807">Transducer</keyword>
<keyword evidence="5" id="KW-0472">Membrane</keyword>
<evidence type="ECO:0000259" key="6">
    <source>
        <dbReference type="PROSITE" id="PS50111"/>
    </source>
</evidence>
<evidence type="ECO:0000313" key="10">
    <source>
        <dbReference type="Proteomes" id="UP000587760"/>
    </source>
</evidence>
<feature type="domain" description="HAMP" evidence="8">
    <location>
        <begin position="390"/>
        <end position="445"/>
    </location>
</feature>
<dbReference type="PANTHER" id="PTHR43531:SF11">
    <property type="entry name" value="METHYL-ACCEPTING CHEMOTAXIS PROTEIN 3"/>
    <property type="match status" value="1"/>
</dbReference>
<feature type="domain" description="Methyl-accepting transducer" evidence="6">
    <location>
        <begin position="450"/>
        <end position="679"/>
    </location>
</feature>
<dbReference type="AlphaFoldDB" id="A0A841R8F8"/>
<dbReference type="Pfam" id="PF00015">
    <property type="entry name" value="MCPsignal"/>
    <property type="match status" value="1"/>
</dbReference>
<dbReference type="InterPro" id="IPR004090">
    <property type="entry name" value="Chemotax_Me-accpt_rcpt"/>
</dbReference>
<dbReference type="PROSITE" id="PS50885">
    <property type="entry name" value="HAMP"/>
    <property type="match status" value="1"/>
</dbReference>
<dbReference type="CDD" id="cd06225">
    <property type="entry name" value="HAMP"/>
    <property type="match status" value="1"/>
</dbReference>
<keyword evidence="5" id="KW-1133">Transmembrane helix</keyword>
<evidence type="ECO:0000259" key="7">
    <source>
        <dbReference type="PROSITE" id="PS50192"/>
    </source>
</evidence>
<gene>
    <name evidence="9" type="ORF">HNR50_001831</name>
</gene>
<dbReference type="GO" id="GO:0005886">
    <property type="term" value="C:plasma membrane"/>
    <property type="evidence" value="ECO:0007669"/>
    <property type="project" value="TreeGrafter"/>
</dbReference>
<dbReference type="InterPro" id="IPR051310">
    <property type="entry name" value="MCP_chemotaxis"/>
</dbReference>
<reference evidence="9 10" key="1">
    <citation type="submission" date="2020-08" db="EMBL/GenBank/DDBJ databases">
        <title>Genomic Encyclopedia of Type Strains, Phase IV (KMG-IV): sequencing the most valuable type-strain genomes for metagenomic binning, comparative biology and taxonomic classification.</title>
        <authorList>
            <person name="Goeker M."/>
        </authorList>
    </citation>
    <scope>NUCLEOTIDE SEQUENCE [LARGE SCALE GENOMIC DNA]</scope>
    <source>
        <strain evidence="9 10">DSM 2461</strain>
    </source>
</reference>
<dbReference type="GO" id="GO:0007165">
    <property type="term" value="P:signal transduction"/>
    <property type="evidence" value="ECO:0007669"/>
    <property type="project" value="UniProtKB-KW"/>
</dbReference>
<dbReference type="GO" id="GO:0004888">
    <property type="term" value="F:transmembrane signaling receptor activity"/>
    <property type="evidence" value="ECO:0007669"/>
    <property type="project" value="InterPro"/>
</dbReference>
<comment type="similarity">
    <text evidence="3">Belongs to the methyl-accepting chemotaxis (MCP) protein family.</text>
</comment>
<dbReference type="PRINTS" id="PR00260">
    <property type="entry name" value="CHEMTRNSDUCR"/>
</dbReference>
<dbReference type="Gene3D" id="1.10.287.950">
    <property type="entry name" value="Methyl-accepting chemotaxis protein"/>
    <property type="match status" value="1"/>
</dbReference>
<evidence type="ECO:0000259" key="8">
    <source>
        <dbReference type="PROSITE" id="PS50885"/>
    </source>
</evidence>
<dbReference type="EMBL" id="JACHGJ010000002">
    <property type="protein sequence ID" value="MBB6480173.1"/>
    <property type="molecule type" value="Genomic_DNA"/>
</dbReference>
<accession>A0A841R8F8</accession>
<comment type="subcellular location">
    <subcellularLocation>
        <location evidence="1">Membrane</location>
    </subcellularLocation>
</comment>
<evidence type="ECO:0000256" key="1">
    <source>
        <dbReference type="ARBA" id="ARBA00004370"/>
    </source>
</evidence>
<dbReference type="Pfam" id="PF00672">
    <property type="entry name" value="HAMP"/>
    <property type="match status" value="1"/>
</dbReference>
<proteinExistence type="inferred from homology"/>
<evidence type="ECO:0000256" key="2">
    <source>
        <dbReference type="ARBA" id="ARBA00022500"/>
    </source>
</evidence>
<keyword evidence="10" id="KW-1185">Reference proteome</keyword>
<dbReference type="SMART" id="SM00283">
    <property type="entry name" value="MA"/>
    <property type="match status" value="1"/>
</dbReference>
<dbReference type="InterPro" id="IPR004089">
    <property type="entry name" value="MCPsignal_dom"/>
</dbReference>
<dbReference type="PANTHER" id="PTHR43531">
    <property type="entry name" value="PROTEIN ICFG"/>
    <property type="match status" value="1"/>
</dbReference>
<dbReference type="RefSeq" id="WP_184746060.1">
    <property type="nucleotide sequence ID" value="NZ_JACHGJ010000002.1"/>
</dbReference>
<evidence type="ECO:0000256" key="3">
    <source>
        <dbReference type="ARBA" id="ARBA00029447"/>
    </source>
</evidence>
<dbReference type="PROSITE" id="PS50192">
    <property type="entry name" value="T_SNARE"/>
    <property type="match status" value="1"/>
</dbReference>
<dbReference type="CDD" id="cd11386">
    <property type="entry name" value="MCP_signal"/>
    <property type="match status" value="1"/>
</dbReference>
<sequence length="699" mass="76692">MAKSGLSFKSVGGKLMLAFALLALTISVSLAFISYFSGSKSIRVEATEKLAAVSELKTQKVEEFLEMRFSEAHVMTGLDNLKFNIDRTIEDARLSGIDPNLTVEQKRDILEQISENYRFVKQYLLKNNKELGVFAEIKLVAAWDIKNRNGEVIFTEGDQLISSGNYSGNTSNRSMFTGALDLMELNKQGVTAEETGCPFLYSSSFEHCSELNHSSIHMSHGIGRYGLTTEQLKMNSPVEERFSSILIFDIDTVRIEDLLNDATGMGESGLSYMVQNEGDEYLVLTSDRLGRLTALESNVNGSEGISPHMNRNELRRGTGICLTNEYLNEQGTKVLAHNHMLKVGEYDVALITEMDSDEVFQGTSTLLRIISIVSIVILILSTIISILFSRTISTPVKYVSQVMSVLSTGDLTQEVDKKVQQRSDEIGDMTRRVNDLVEKLQDIVSVVLSGSQQIATASEQLAEGNQDLSNRTEQQASALEETSSAIEEMISSIRSNADNTVSAEKLAQEALRKTEEGKTAVNSMMDSMDEINASSLSIADTIDIITNIAFQTNLLALNASIEAARAGEDGKGFAVVAVEVRKLAQRSDKASSEIAEIIKTSSRKVEEGVEIARKAGEMLKEIDQSVRKVTALVGEISAASQEQLSSVDEIDKTITNLDENTQKNAALVEEAASSTEELSSQAQELNSNINFFTIKKNRT</sequence>
<feature type="domain" description="T-SNARE coiled-coil homology" evidence="7">
    <location>
        <begin position="616"/>
        <end position="678"/>
    </location>
</feature>
<evidence type="ECO:0000313" key="9">
    <source>
        <dbReference type="EMBL" id="MBB6480173.1"/>
    </source>
</evidence>
<feature type="transmembrane region" description="Helical" evidence="5">
    <location>
        <begin position="366"/>
        <end position="388"/>
    </location>
</feature>
<dbReference type="InterPro" id="IPR000727">
    <property type="entry name" value="T_SNARE_dom"/>
</dbReference>
<dbReference type="SUPFAM" id="SSF58104">
    <property type="entry name" value="Methyl-accepting chemotaxis protein (MCP) signaling domain"/>
    <property type="match status" value="1"/>
</dbReference>
<dbReference type="InterPro" id="IPR003660">
    <property type="entry name" value="HAMP_dom"/>
</dbReference>
<keyword evidence="2" id="KW-0145">Chemotaxis</keyword>
<protein>
    <submittedName>
        <fullName evidence="9">Methyl-accepting chemotaxis protein</fullName>
    </submittedName>
</protein>
<organism evidence="9 10">
    <name type="scientific">Spirochaeta isovalerica</name>
    <dbReference type="NCBI Taxonomy" id="150"/>
    <lineage>
        <taxon>Bacteria</taxon>
        <taxon>Pseudomonadati</taxon>
        <taxon>Spirochaetota</taxon>
        <taxon>Spirochaetia</taxon>
        <taxon>Spirochaetales</taxon>
        <taxon>Spirochaetaceae</taxon>
        <taxon>Spirochaeta</taxon>
    </lineage>
</organism>
<name>A0A841R8F8_9SPIO</name>
<keyword evidence="5" id="KW-0812">Transmembrane</keyword>
<evidence type="ECO:0000256" key="5">
    <source>
        <dbReference type="SAM" id="Phobius"/>
    </source>
</evidence>
<dbReference type="PROSITE" id="PS50111">
    <property type="entry name" value="CHEMOTAXIS_TRANSDUC_2"/>
    <property type="match status" value="1"/>
</dbReference>
<comment type="caution">
    <text evidence="9">The sequence shown here is derived from an EMBL/GenBank/DDBJ whole genome shotgun (WGS) entry which is preliminary data.</text>
</comment>
<dbReference type="SMART" id="SM00304">
    <property type="entry name" value="HAMP"/>
    <property type="match status" value="1"/>
</dbReference>
<dbReference type="GO" id="GO:0006935">
    <property type="term" value="P:chemotaxis"/>
    <property type="evidence" value="ECO:0007669"/>
    <property type="project" value="UniProtKB-KW"/>
</dbReference>
<evidence type="ECO:0000256" key="4">
    <source>
        <dbReference type="PROSITE-ProRule" id="PRU00284"/>
    </source>
</evidence>